<dbReference type="Gene3D" id="3.30.1490.20">
    <property type="entry name" value="ATP-grasp fold, A domain"/>
    <property type="match status" value="1"/>
</dbReference>
<dbReference type="SMART" id="SM00881">
    <property type="entry name" value="CoA_binding"/>
    <property type="match status" value="1"/>
</dbReference>
<dbReference type="InterPro" id="IPR013815">
    <property type="entry name" value="ATP_grasp_subdomain_1"/>
</dbReference>
<organism evidence="2 3">
    <name type="scientific">Tamaricihabitans halophyticus</name>
    <dbReference type="NCBI Taxonomy" id="1262583"/>
    <lineage>
        <taxon>Bacteria</taxon>
        <taxon>Bacillati</taxon>
        <taxon>Actinomycetota</taxon>
        <taxon>Actinomycetes</taxon>
        <taxon>Pseudonocardiales</taxon>
        <taxon>Pseudonocardiaceae</taxon>
        <taxon>Tamaricihabitans</taxon>
    </lineage>
</organism>
<feature type="domain" description="CoA-binding" evidence="1">
    <location>
        <begin position="29"/>
        <end position="124"/>
    </location>
</feature>
<proteinExistence type="predicted"/>
<keyword evidence="3" id="KW-1185">Reference proteome</keyword>
<evidence type="ECO:0000259" key="1">
    <source>
        <dbReference type="SMART" id="SM00881"/>
    </source>
</evidence>
<evidence type="ECO:0000313" key="3">
    <source>
        <dbReference type="Proteomes" id="UP000294911"/>
    </source>
</evidence>
<dbReference type="Gene3D" id="3.40.50.720">
    <property type="entry name" value="NAD(P)-binding Rossmann-like Domain"/>
    <property type="match status" value="1"/>
</dbReference>
<dbReference type="PANTHER" id="PTHR42793:SF1">
    <property type="entry name" value="PEPTIDYL-LYSINE N-ACETYLTRANSFERASE PATZ"/>
    <property type="match status" value="1"/>
</dbReference>
<dbReference type="InterPro" id="IPR036291">
    <property type="entry name" value="NAD(P)-bd_dom_sf"/>
</dbReference>
<dbReference type="Pfam" id="PF13380">
    <property type="entry name" value="CoA_binding_2"/>
    <property type="match status" value="1"/>
</dbReference>
<dbReference type="Pfam" id="PF13549">
    <property type="entry name" value="ATP-grasp_5"/>
    <property type="match status" value="1"/>
</dbReference>
<comment type="caution">
    <text evidence="2">The sequence shown here is derived from an EMBL/GenBank/DDBJ whole genome shotgun (WGS) entry which is preliminary data.</text>
</comment>
<accession>A0A4R2R3I8</accession>
<evidence type="ECO:0000313" key="2">
    <source>
        <dbReference type="EMBL" id="TCP56424.1"/>
    </source>
</evidence>
<dbReference type="SUPFAM" id="SSF52210">
    <property type="entry name" value="Succinyl-CoA synthetase domains"/>
    <property type="match status" value="2"/>
</dbReference>
<name>A0A4R2R3I8_9PSEU</name>
<dbReference type="Pfam" id="PF13607">
    <property type="entry name" value="Succ_CoA_lig"/>
    <property type="match status" value="1"/>
</dbReference>
<sequence length="726" mass="75183">MVSAPHSPATPSTLSAYRSPCQPTGLARMFHPRSIALVGVSSRPESLNARPLRFLLEHGFGGGIFPVNPNHNELFGVRCYPSLADIPEPVDLVLVLVPAAGTIEVIRQAGAIGAHTAVVFSSGFAETGAEGTRLQEELREVARATGVRVVGPNCQGLVYAPTGMAATFTAAAARPFRGHGGVAYVGQSGAVGGSILDMAREMGLRLTAWASTGNQADLDLVDVASALVSDEEVDVLMLYAESIRDGEAYIRLAEQAMLTGKRLVVLRSGKSAAGQRAVTSHTGAMLGDQLAFELASRRYGVILVADVDELLAVSATLQTSPPPAGPRIGVITTSGGAGSLAADHLAGHGLDLPTLAADTQDRLAPLIPDFGALGNPVDVTAQLFNQDELAGALGKVCGTVADDDQIDAIAIVLTMVTGELGARLAADIVATARESTKPVLVAWLAGPGQTQDGRAIFREAGIPVFPSVGALARTAARCGSAVTVPRPDRSDSIVDPAETVELLRGCAAGELRPEAVLTALGVPQPENRLVRTAEEAARAAAELDGELAMKIAASGLEHKSDIGGVRLAVPGARATEVFGELTELAARHGVTDLHGVLLQRMLPEGVELIVGATCAADGYPPIITIGFGGVTTELYRDVTSELAPVRPWQVRDMLRRLRGWPLLSGFRGNAPCDVDAVATVVTRLSTAVAPLAGHPFELEINPLIVAAEGGGACAADVLISGMRQPK</sequence>
<dbReference type="InterPro" id="IPR016102">
    <property type="entry name" value="Succinyl-CoA_synth-like"/>
</dbReference>
<dbReference type="GO" id="GO:0043758">
    <property type="term" value="F:acetate-CoA ligase (ADP-forming) activity"/>
    <property type="evidence" value="ECO:0007669"/>
    <property type="project" value="InterPro"/>
</dbReference>
<dbReference type="InterPro" id="IPR003781">
    <property type="entry name" value="CoA-bd"/>
</dbReference>
<gene>
    <name evidence="2" type="ORF">EV191_101367</name>
</gene>
<reference evidence="2 3" key="1">
    <citation type="submission" date="2019-03" db="EMBL/GenBank/DDBJ databases">
        <title>Genomic Encyclopedia of Type Strains, Phase IV (KMG-IV): sequencing the most valuable type-strain genomes for metagenomic binning, comparative biology and taxonomic classification.</title>
        <authorList>
            <person name="Goeker M."/>
        </authorList>
    </citation>
    <scope>NUCLEOTIDE SEQUENCE [LARGE SCALE GENOMIC DNA]</scope>
    <source>
        <strain evidence="2 3">DSM 45765</strain>
    </source>
</reference>
<dbReference type="SUPFAM" id="SSF51735">
    <property type="entry name" value="NAD(P)-binding Rossmann-fold domains"/>
    <property type="match status" value="1"/>
</dbReference>
<dbReference type="EMBL" id="SLXQ01000001">
    <property type="protein sequence ID" value="TCP56424.1"/>
    <property type="molecule type" value="Genomic_DNA"/>
</dbReference>
<dbReference type="Gene3D" id="3.30.470.20">
    <property type="entry name" value="ATP-grasp fold, B domain"/>
    <property type="match status" value="1"/>
</dbReference>
<dbReference type="Pfam" id="PF19045">
    <property type="entry name" value="Ligase_CoA_2"/>
    <property type="match status" value="1"/>
</dbReference>
<protein>
    <submittedName>
        <fullName evidence="2">Acyl-CoA synthetase (NDP forming)</fullName>
    </submittedName>
</protein>
<dbReference type="SUPFAM" id="SSF56059">
    <property type="entry name" value="Glutathione synthetase ATP-binding domain-like"/>
    <property type="match status" value="1"/>
</dbReference>
<dbReference type="GO" id="GO:0005524">
    <property type="term" value="F:ATP binding"/>
    <property type="evidence" value="ECO:0007669"/>
    <property type="project" value="InterPro"/>
</dbReference>
<dbReference type="AlphaFoldDB" id="A0A4R2R3I8"/>
<dbReference type="Proteomes" id="UP000294911">
    <property type="component" value="Unassembled WGS sequence"/>
</dbReference>
<dbReference type="Gene3D" id="3.40.50.261">
    <property type="entry name" value="Succinyl-CoA synthetase domains"/>
    <property type="match status" value="2"/>
</dbReference>
<dbReference type="InterPro" id="IPR032875">
    <property type="entry name" value="Succ_CoA_lig_flav_dom"/>
</dbReference>
<dbReference type="InterPro" id="IPR043938">
    <property type="entry name" value="Ligase_CoA_dom"/>
</dbReference>
<dbReference type="PANTHER" id="PTHR42793">
    <property type="entry name" value="COA BINDING DOMAIN CONTAINING PROTEIN"/>
    <property type="match status" value="1"/>
</dbReference>